<dbReference type="GO" id="GO:0003824">
    <property type="term" value="F:catalytic activity"/>
    <property type="evidence" value="ECO:0007669"/>
    <property type="project" value="InterPro"/>
</dbReference>
<dbReference type="EMBL" id="JAKOAV010000024">
    <property type="protein sequence ID" value="MDF9409149.1"/>
    <property type="molecule type" value="Genomic_DNA"/>
</dbReference>
<evidence type="ECO:0000259" key="3">
    <source>
        <dbReference type="Pfam" id="PF03065"/>
    </source>
</evidence>
<feature type="domain" description="Glycoside hydrolase family 57 N-terminal" evidence="3">
    <location>
        <begin position="50"/>
        <end position="152"/>
    </location>
</feature>
<evidence type="ECO:0000313" key="5">
    <source>
        <dbReference type="Proteomes" id="UP001154312"/>
    </source>
</evidence>
<name>A0A9X4H760_9FIRM</name>
<keyword evidence="5" id="KW-1185">Reference proteome</keyword>
<dbReference type="InterPro" id="IPR052046">
    <property type="entry name" value="GH57_Enzymes"/>
</dbReference>
<dbReference type="SUPFAM" id="SSF88713">
    <property type="entry name" value="Glycoside hydrolase/deacetylase"/>
    <property type="match status" value="1"/>
</dbReference>
<gene>
    <name evidence="4" type="ORF">L7E55_12415</name>
</gene>
<comment type="similarity">
    <text evidence="1">Belongs to the glycosyl hydrolase 57 family.</text>
</comment>
<evidence type="ECO:0000256" key="2">
    <source>
        <dbReference type="ARBA" id="ARBA00023277"/>
    </source>
</evidence>
<accession>A0A9X4H760</accession>
<keyword evidence="2" id="KW-0119">Carbohydrate metabolism</keyword>
<dbReference type="RefSeq" id="WP_277444599.1">
    <property type="nucleotide sequence ID" value="NZ_JAKOAV010000024.1"/>
</dbReference>
<organism evidence="4 5">
    <name type="scientific">Pelotomaculum isophthalicicum JI</name>
    <dbReference type="NCBI Taxonomy" id="947010"/>
    <lineage>
        <taxon>Bacteria</taxon>
        <taxon>Bacillati</taxon>
        <taxon>Bacillota</taxon>
        <taxon>Clostridia</taxon>
        <taxon>Eubacteriales</taxon>
        <taxon>Desulfotomaculaceae</taxon>
        <taxon>Pelotomaculum</taxon>
    </lineage>
</organism>
<dbReference type="AlphaFoldDB" id="A0A9X4H760"/>
<comment type="caution">
    <text evidence="4">The sequence shown here is derived from an EMBL/GenBank/DDBJ whole genome shotgun (WGS) entry which is preliminary data.</text>
</comment>
<dbReference type="PANTHER" id="PTHR36306:SF1">
    <property type="entry name" value="ALPHA-AMYLASE-RELATED"/>
    <property type="match status" value="1"/>
</dbReference>
<dbReference type="Pfam" id="PF03065">
    <property type="entry name" value="Glyco_hydro_57"/>
    <property type="match status" value="1"/>
</dbReference>
<protein>
    <recommendedName>
        <fullName evidence="3">Glycoside hydrolase family 57 N-terminal domain-containing protein</fullName>
    </recommendedName>
</protein>
<sequence length="794" mass="91221">MYGIFHGNLQFSSIPEDQYPVLLDKCYWPLLDLAREFGWPLGFEFPAWSLEVLNKIDASFVKELSQGWKDGLWEIIGSGYSQVIMPLTPARLNLENLEWGQRIYESLLGKHPKVAYVNEQVISRGLTELYGQAGYRYLFLDWDNTVAAAQLSNDLRYKPQWLKGAKIKRVGIIWNSFISFQRFQRYIHGEINLKGYIDFLLSHYHPANDRAISFYGSDWEIFDYRPGSIDAYLPVTSNQKEVSRLKELLHVLNDDHRFALISPSNVAEVLTPEGEVDVCSSSYPIPCKKQAKYNVVRWAVCGRENSKKNTLMYRTFKLLQDVESMQKAILPSTDKAVYDVSSGWKELSYFWGSDFRTFTTEEKNNIFNLGLGHLYGELTEARSKLISSLNINKEILNNEEDGFKKSVINSNNRQADKYTVMIYNPHSFEWAGYPFEFDVSFAPGQFWGPLTLETGEGCINTQNEALAFYRDGSLRKVRLVITPYLHPGQLIRPQIVPKQNNSDKIRPSNWLPCYKLKTSEVDISFLPRRGGAIGSLYFPGIAQNRLAGTISHDFYNHMELSTDQYTGHCIIFDKKYGKITDLGLVEPVMPDNPEDYPIRVPVMIRLSMPLGELWKQYFVYRNIPRVDLRYHFRFNNINPELIRLGIITFDPCSYNRRKLYLASVNGGQEIEVFPLSGANLSQSNSVDPRVSAGHCLGATEGWLAVGDDEKGVAVITNKSVLYSVPLVDYREINDLFYLRVYNSICETDETSGHFWRGHNIYDISYIGYENDLEQIRRFSNAINNGLICCQQEEV</sequence>
<proteinExistence type="inferred from homology"/>
<reference evidence="4" key="1">
    <citation type="submission" date="2022-02" db="EMBL/GenBank/DDBJ databases">
        <authorList>
            <person name="Leng L."/>
        </authorList>
    </citation>
    <scope>NUCLEOTIDE SEQUENCE</scope>
    <source>
        <strain evidence="4">JI</strain>
    </source>
</reference>
<dbReference type="Proteomes" id="UP001154312">
    <property type="component" value="Unassembled WGS sequence"/>
</dbReference>
<evidence type="ECO:0000256" key="1">
    <source>
        <dbReference type="ARBA" id="ARBA00006821"/>
    </source>
</evidence>
<dbReference type="PANTHER" id="PTHR36306">
    <property type="entry name" value="ALPHA-AMYLASE-RELATED-RELATED"/>
    <property type="match status" value="1"/>
</dbReference>
<dbReference type="CDD" id="cd10794">
    <property type="entry name" value="GH57N_PfGalA_like"/>
    <property type="match status" value="1"/>
</dbReference>
<dbReference type="Gene3D" id="3.20.110.20">
    <property type="match status" value="1"/>
</dbReference>
<dbReference type="InterPro" id="IPR004300">
    <property type="entry name" value="Glyco_hydro_57_N"/>
</dbReference>
<dbReference type="InterPro" id="IPR011330">
    <property type="entry name" value="Glyco_hydro/deAcase_b/a-brl"/>
</dbReference>
<evidence type="ECO:0000313" key="4">
    <source>
        <dbReference type="EMBL" id="MDF9409149.1"/>
    </source>
</evidence>
<dbReference type="GO" id="GO:0005975">
    <property type="term" value="P:carbohydrate metabolic process"/>
    <property type="evidence" value="ECO:0007669"/>
    <property type="project" value="InterPro"/>
</dbReference>